<accession>A0ABS1BJJ7</accession>
<evidence type="ECO:0008006" key="3">
    <source>
        <dbReference type="Google" id="ProtNLM"/>
    </source>
</evidence>
<proteinExistence type="predicted"/>
<reference evidence="1 2" key="1">
    <citation type="submission" date="2020-12" db="EMBL/GenBank/DDBJ databases">
        <title>Bacterial novel species Pedobacter sp. SD-b isolated from soil.</title>
        <authorList>
            <person name="Jung H.-Y."/>
        </authorList>
    </citation>
    <scope>NUCLEOTIDE SEQUENCE [LARGE SCALE GENOMIC DNA]</scope>
    <source>
        <strain evidence="1 2">SD-b</strain>
    </source>
</reference>
<dbReference type="Proteomes" id="UP000660024">
    <property type="component" value="Unassembled WGS sequence"/>
</dbReference>
<dbReference type="EMBL" id="JAEHFY010000010">
    <property type="protein sequence ID" value="MBK0383040.1"/>
    <property type="molecule type" value="Genomic_DNA"/>
</dbReference>
<dbReference type="RefSeq" id="WP_200585844.1">
    <property type="nucleotide sequence ID" value="NZ_JAEHFY010000010.1"/>
</dbReference>
<comment type="caution">
    <text evidence="1">The sequence shown here is derived from an EMBL/GenBank/DDBJ whole genome shotgun (WGS) entry which is preliminary data.</text>
</comment>
<sequence length="318" mass="37387">MVNEVATEEFSRITKSSKEVFYDPLFLLATAKANKSNLKYFVFYKKSTPLIALALFIKGNDIVLPSSFLFYSGVWVSDNLESKQSRDALVECLLFLKQTYNKVELCLPLSLTDIRPFMWLDFDIRIRHTFIKKTGSKNFAEDVLNNYKRSLDLGLSFLDHSSEELDWPLFKEQLKSFNLPIFKINRMKDWLVNLHSLGMIFQFAVIKEGKKLGSAILLNDGANKKAYFLLRKIPESDIRKFVNCFLYVEVLNFLDHLHYLNLDYMGANIRSIAEFKSRFKPQLQVNYIVFHKKQLISIKNLKRKLKYYTIKLLNYFNR</sequence>
<evidence type="ECO:0000313" key="2">
    <source>
        <dbReference type="Proteomes" id="UP000660024"/>
    </source>
</evidence>
<protein>
    <recommendedName>
        <fullName evidence="3">Acetyltransferase (GNAT) domain-containing protein</fullName>
    </recommendedName>
</protein>
<organism evidence="1 2">
    <name type="scientific">Pedobacter segetis</name>
    <dbReference type="NCBI Taxonomy" id="2793069"/>
    <lineage>
        <taxon>Bacteria</taxon>
        <taxon>Pseudomonadati</taxon>
        <taxon>Bacteroidota</taxon>
        <taxon>Sphingobacteriia</taxon>
        <taxon>Sphingobacteriales</taxon>
        <taxon>Sphingobacteriaceae</taxon>
        <taxon>Pedobacter</taxon>
    </lineage>
</organism>
<evidence type="ECO:0000313" key="1">
    <source>
        <dbReference type="EMBL" id="MBK0383040.1"/>
    </source>
</evidence>
<keyword evidence="2" id="KW-1185">Reference proteome</keyword>
<gene>
    <name evidence="1" type="ORF">I5M32_08720</name>
</gene>
<name>A0ABS1BJJ7_9SPHI</name>